<dbReference type="SUPFAM" id="SSF51215">
    <property type="entry name" value="Regulatory protein AraC"/>
    <property type="match status" value="1"/>
</dbReference>
<dbReference type="EMBL" id="CP136707">
    <property type="protein sequence ID" value="WOI35454.1"/>
    <property type="molecule type" value="Genomic_DNA"/>
</dbReference>
<dbReference type="InterPro" id="IPR018060">
    <property type="entry name" value="HTH_AraC"/>
</dbReference>
<dbReference type="InterPro" id="IPR037923">
    <property type="entry name" value="HTH-like"/>
</dbReference>
<keyword evidence="6" id="KW-1185">Reference proteome</keyword>
<evidence type="ECO:0000313" key="6">
    <source>
        <dbReference type="Proteomes" id="UP001302666"/>
    </source>
</evidence>
<evidence type="ECO:0000256" key="3">
    <source>
        <dbReference type="ARBA" id="ARBA00023163"/>
    </source>
</evidence>
<dbReference type="InterPro" id="IPR009057">
    <property type="entry name" value="Homeodomain-like_sf"/>
</dbReference>
<dbReference type="PRINTS" id="PR00032">
    <property type="entry name" value="HTHARAC"/>
</dbReference>
<dbReference type="InterPro" id="IPR020449">
    <property type="entry name" value="Tscrpt_reg_AraC-type_HTH"/>
</dbReference>
<dbReference type="InterPro" id="IPR050204">
    <property type="entry name" value="AraC_XylS_family_regulators"/>
</dbReference>
<proteinExistence type="predicted"/>
<geneLocation type="plasmid" evidence="5 6">
    <name>unnamed4</name>
</geneLocation>
<protein>
    <submittedName>
        <fullName evidence="5">AraC family transcriptional regulator</fullName>
    </submittedName>
</protein>
<dbReference type="Proteomes" id="UP001302666">
    <property type="component" value="Plasmid unnamed4"/>
</dbReference>
<name>A0ABZ0HN39_TRISK</name>
<organism evidence="5 6">
    <name type="scientific">Tritonibacter scottomollicae</name>
    <name type="common">Epibacterium scottomollicae</name>
    <dbReference type="NCBI Taxonomy" id="483013"/>
    <lineage>
        <taxon>Bacteria</taxon>
        <taxon>Pseudomonadati</taxon>
        <taxon>Pseudomonadota</taxon>
        <taxon>Alphaproteobacteria</taxon>
        <taxon>Rhodobacterales</taxon>
        <taxon>Paracoccaceae</taxon>
        <taxon>Tritonibacter</taxon>
    </lineage>
</organism>
<keyword evidence="2" id="KW-0238">DNA-binding</keyword>
<evidence type="ECO:0000256" key="1">
    <source>
        <dbReference type="ARBA" id="ARBA00023015"/>
    </source>
</evidence>
<keyword evidence="5" id="KW-0614">Plasmid</keyword>
<keyword evidence="1" id="KW-0805">Transcription regulation</keyword>
<dbReference type="Pfam" id="PF12833">
    <property type="entry name" value="HTH_18"/>
    <property type="match status" value="1"/>
</dbReference>
<dbReference type="PANTHER" id="PTHR46796:SF14">
    <property type="entry name" value="TRANSCRIPTIONAL REGULATORY PROTEIN"/>
    <property type="match status" value="1"/>
</dbReference>
<dbReference type="PROSITE" id="PS01124">
    <property type="entry name" value="HTH_ARAC_FAMILY_2"/>
    <property type="match status" value="1"/>
</dbReference>
<evidence type="ECO:0000256" key="2">
    <source>
        <dbReference type="ARBA" id="ARBA00023125"/>
    </source>
</evidence>
<dbReference type="RefSeq" id="WP_317387126.1">
    <property type="nucleotide sequence ID" value="NZ_CP136707.1"/>
</dbReference>
<dbReference type="Gene3D" id="1.10.10.60">
    <property type="entry name" value="Homeodomain-like"/>
    <property type="match status" value="2"/>
</dbReference>
<accession>A0ABZ0HN39</accession>
<evidence type="ECO:0000259" key="4">
    <source>
        <dbReference type="PROSITE" id="PS01124"/>
    </source>
</evidence>
<keyword evidence="3" id="KW-0804">Transcription</keyword>
<dbReference type="SMART" id="SM00342">
    <property type="entry name" value="HTH_ARAC"/>
    <property type="match status" value="1"/>
</dbReference>
<sequence length="276" mass="30601">MTGFQQPEPPHPSCYVIHEKGVSTHPTPVAVHADHGLMFTLAGWFTMEQKYETLSLAGSVTIVPAGVPHRPLAGEDLDYWLLGFSAGGFGFDEAQAIMRPFAEVRLGASPVFHLEEVAQTRLLRWFETLAQEAEDQSELTAEVQRSLITLILSEVSRAMPNTDEDRQRSPLVATALRYIQRHSLSPISLSDVASAVGRTAPHVAAVVKSETGFTVGTWITSARVAKAAQLLQHTDMPVDQIAPHIGWQDTTHFIRQFRKIYGMTPAAWRKKQRVRV</sequence>
<dbReference type="PANTHER" id="PTHR46796">
    <property type="entry name" value="HTH-TYPE TRANSCRIPTIONAL ACTIVATOR RHAS-RELATED"/>
    <property type="match status" value="1"/>
</dbReference>
<feature type="domain" description="HTH araC/xylS-type" evidence="4">
    <location>
        <begin position="173"/>
        <end position="271"/>
    </location>
</feature>
<dbReference type="SUPFAM" id="SSF46689">
    <property type="entry name" value="Homeodomain-like"/>
    <property type="match status" value="2"/>
</dbReference>
<reference evidence="5 6" key="1">
    <citation type="submission" date="2023-10" db="EMBL/GenBank/DDBJ databases">
        <title>Eight complete genome sequences of bacteria isolated from laboratory stock of Giant Kelp gametophytes.</title>
        <authorList>
            <person name="Tolentino B."/>
            <person name="Nuzhdin S."/>
        </authorList>
    </citation>
    <scope>NUCLEOTIDE SEQUENCE [LARGE SCALE GENOMIC DNA]</scope>
    <source>
        <strain evidence="5 6">LC.270.F.C4</strain>
        <plasmid evidence="5 6">unnamed4</plasmid>
    </source>
</reference>
<gene>
    <name evidence="5" type="ORF">R1T40_22210</name>
</gene>
<evidence type="ECO:0000313" key="5">
    <source>
        <dbReference type="EMBL" id="WOI35454.1"/>
    </source>
</evidence>